<dbReference type="EMBL" id="JAGKHQ010000017">
    <property type="protein sequence ID" value="KAG7489797.1"/>
    <property type="molecule type" value="Genomic_DNA"/>
</dbReference>
<comment type="similarity">
    <text evidence="2">Belongs to the class-II aminoacyl-tRNA synthetase family.</text>
</comment>
<dbReference type="AlphaFoldDB" id="A0AAV6QFN3"/>
<comment type="function">
    <text evidence="12">Catalyzes the attachment of threonine to tRNA(Thr) in a two-step reaction: threonine is first activated by ATP to form Thr-AMP and then transferred to the acceptor end of tRNA(Thr). Also edits incorrectly charged tRNA(Thr) via its editing domain, at the post-transfer stage.</text>
</comment>
<dbReference type="InterPro" id="IPR004095">
    <property type="entry name" value="TGS"/>
</dbReference>
<dbReference type="GO" id="GO:0004829">
    <property type="term" value="F:threonine-tRNA ligase activity"/>
    <property type="evidence" value="ECO:0007669"/>
    <property type="project" value="UniProtKB-EC"/>
</dbReference>
<dbReference type="PROSITE" id="PS51880">
    <property type="entry name" value="TGS"/>
    <property type="match status" value="1"/>
</dbReference>
<dbReference type="EC" id="6.1.1.3" evidence="3"/>
<evidence type="ECO:0000256" key="3">
    <source>
        <dbReference type="ARBA" id="ARBA00013163"/>
    </source>
</evidence>
<protein>
    <recommendedName>
        <fullName evidence="3">threonine--tRNA ligase</fullName>
        <ecNumber evidence="3">6.1.1.3</ecNumber>
    </recommendedName>
    <alternativeName>
        <fullName evidence="10">Threonyl-tRNA synthetase</fullName>
    </alternativeName>
</protein>
<dbReference type="Pfam" id="PF02824">
    <property type="entry name" value="TGS"/>
    <property type="match status" value="1"/>
</dbReference>
<dbReference type="HAMAP" id="MF_00184">
    <property type="entry name" value="Thr_tRNA_synth"/>
    <property type="match status" value="1"/>
</dbReference>
<dbReference type="FunFam" id="3.10.20.30:FF:000006">
    <property type="entry name" value="Threonine--tRNA ligase, cytoplasmic"/>
    <property type="match status" value="1"/>
</dbReference>
<dbReference type="GO" id="GO:0006435">
    <property type="term" value="P:threonyl-tRNA aminoacylation"/>
    <property type="evidence" value="ECO:0007669"/>
    <property type="project" value="InterPro"/>
</dbReference>
<evidence type="ECO:0000256" key="10">
    <source>
        <dbReference type="ARBA" id="ARBA00031900"/>
    </source>
</evidence>
<dbReference type="PROSITE" id="PS50862">
    <property type="entry name" value="AA_TRNA_LIGASE_II"/>
    <property type="match status" value="1"/>
</dbReference>
<evidence type="ECO:0000313" key="17">
    <source>
        <dbReference type="Proteomes" id="UP000693946"/>
    </source>
</evidence>
<dbReference type="GO" id="GO:0005739">
    <property type="term" value="C:mitochondrion"/>
    <property type="evidence" value="ECO:0007669"/>
    <property type="project" value="TreeGrafter"/>
</dbReference>
<dbReference type="NCBIfam" id="TIGR00418">
    <property type="entry name" value="thrS"/>
    <property type="match status" value="1"/>
</dbReference>
<evidence type="ECO:0000256" key="11">
    <source>
        <dbReference type="ARBA" id="ARBA00049515"/>
    </source>
</evidence>
<dbReference type="InterPro" id="IPR002320">
    <property type="entry name" value="Thr-tRNA-ligase_IIa"/>
</dbReference>
<feature type="region of interest" description="Disordered" evidence="13">
    <location>
        <begin position="1"/>
        <end position="50"/>
    </location>
</feature>
<dbReference type="PANTHER" id="PTHR11451">
    <property type="entry name" value="THREONINE-TRNA LIGASE"/>
    <property type="match status" value="1"/>
</dbReference>
<organism evidence="16 17">
    <name type="scientific">Solea senegalensis</name>
    <name type="common">Senegalese sole</name>
    <dbReference type="NCBI Taxonomy" id="28829"/>
    <lineage>
        <taxon>Eukaryota</taxon>
        <taxon>Metazoa</taxon>
        <taxon>Chordata</taxon>
        <taxon>Craniata</taxon>
        <taxon>Vertebrata</taxon>
        <taxon>Euteleostomi</taxon>
        <taxon>Actinopterygii</taxon>
        <taxon>Neopterygii</taxon>
        <taxon>Teleostei</taxon>
        <taxon>Neoteleostei</taxon>
        <taxon>Acanthomorphata</taxon>
        <taxon>Carangaria</taxon>
        <taxon>Pleuronectiformes</taxon>
        <taxon>Pleuronectoidei</taxon>
        <taxon>Soleidae</taxon>
        <taxon>Solea</taxon>
    </lineage>
</organism>
<dbReference type="Pfam" id="PF07973">
    <property type="entry name" value="tRNA_SAD"/>
    <property type="match status" value="1"/>
</dbReference>
<evidence type="ECO:0000313" key="16">
    <source>
        <dbReference type="EMBL" id="KAG7489797.1"/>
    </source>
</evidence>
<evidence type="ECO:0000256" key="7">
    <source>
        <dbReference type="ARBA" id="ARBA00022840"/>
    </source>
</evidence>
<comment type="catalytic activity">
    <reaction evidence="11">
        <text>tRNA(Thr) + L-threonine + ATP = L-threonyl-tRNA(Thr) + AMP + diphosphate + H(+)</text>
        <dbReference type="Rhea" id="RHEA:24624"/>
        <dbReference type="Rhea" id="RHEA-COMP:9670"/>
        <dbReference type="Rhea" id="RHEA-COMP:9704"/>
        <dbReference type="ChEBI" id="CHEBI:15378"/>
        <dbReference type="ChEBI" id="CHEBI:30616"/>
        <dbReference type="ChEBI" id="CHEBI:33019"/>
        <dbReference type="ChEBI" id="CHEBI:57926"/>
        <dbReference type="ChEBI" id="CHEBI:78442"/>
        <dbReference type="ChEBI" id="CHEBI:78534"/>
        <dbReference type="ChEBI" id="CHEBI:456215"/>
        <dbReference type="EC" id="6.1.1.3"/>
    </reaction>
</comment>
<proteinExistence type="inferred from homology"/>
<reference evidence="16 17" key="1">
    <citation type="journal article" date="2021" name="Sci. Rep.">
        <title>Chromosome anchoring in Senegalese sole (Solea senegalensis) reveals sex-associated markers and genome rearrangements in flatfish.</title>
        <authorList>
            <person name="Guerrero-Cozar I."/>
            <person name="Gomez-Garrido J."/>
            <person name="Berbel C."/>
            <person name="Martinez-Blanch J.F."/>
            <person name="Alioto T."/>
            <person name="Claros M.G."/>
            <person name="Gagnaire P.A."/>
            <person name="Manchado M."/>
        </authorList>
    </citation>
    <scope>NUCLEOTIDE SEQUENCE [LARGE SCALE GENOMIC DNA]</scope>
    <source>
        <strain evidence="16">Sse05_10M</strain>
    </source>
</reference>
<dbReference type="CDD" id="cd00771">
    <property type="entry name" value="ThrRS_core"/>
    <property type="match status" value="1"/>
</dbReference>
<dbReference type="PANTHER" id="PTHR11451:SF54">
    <property type="entry name" value="THREONINE--TRNA LIGASE"/>
    <property type="match status" value="1"/>
</dbReference>
<keyword evidence="9" id="KW-0030">Aminoacyl-tRNA synthetase</keyword>
<evidence type="ECO:0000256" key="1">
    <source>
        <dbReference type="ARBA" id="ARBA00004496"/>
    </source>
</evidence>
<evidence type="ECO:0000259" key="14">
    <source>
        <dbReference type="PROSITE" id="PS50862"/>
    </source>
</evidence>
<keyword evidence="7" id="KW-0067">ATP-binding</keyword>
<dbReference type="InterPro" id="IPR012947">
    <property type="entry name" value="tRNA_SAD"/>
</dbReference>
<dbReference type="Proteomes" id="UP000693946">
    <property type="component" value="Linkage Group LG5"/>
</dbReference>
<evidence type="ECO:0000256" key="2">
    <source>
        <dbReference type="ARBA" id="ARBA00008226"/>
    </source>
</evidence>
<feature type="compositionally biased region" description="Basic and acidic residues" evidence="13">
    <location>
        <begin position="15"/>
        <end position="29"/>
    </location>
</feature>
<dbReference type="FunFam" id="3.30.980.10:FF:000003">
    <property type="entry name" value="Threonine--tRNA ligase, cytoplasmic"/>
    <property type="match status" value="1"/>
</dbReference>
<evidence type="ECO:0000256" key="12">
    <source>
        <dbReference type="ARBA" id="ARBA00058080"/>
    </source>
</evidence>
<dbReference type="GO" id="GO:0005524">
    <property type="term" value="F:ATP binding"/>
    <property type="evidence" value="ECO:0007669"/>
    <property type="project" value="UniProtKB-KW"/>
</dbReference>
<evidence type="ECO:0000256" key="8">
    <source>
        <dbReference type="ARBA" id="ARBA00022917"/>
    </source>
</evidence>
<dbReference type="FunFam" id="3.40.50.800:FF:000003">
    <property type="entry name" value="Threonine--tRNA ligase 2, cytoplasmic"/>
    <property type="match status" value="1"/>
</dbReference>
<keyword evidence="5 16" id="KW-0436">Ligase</keyword>
<keyword evidence="8" id="KW-0648">Protein biosynthesis</keyword>
<evidence type="ECO:0000256" key="4">
    <source>
        <dbReference type="ARBA" id="ARBA00022490"/>
    </source>
</evidence>
<dbReference type="CDD" id="cd01667">
    <property type="entry name" value="TGS_ThrRS"/>
    <property type="match status" value="1"/>
</dbReference>
<dbReference type="FunFam" id="3.30.930.10:FF:000009">
    <property type="entry name" value="Threonine--tRNA ligase 2, cytoplasmic"/>
    <property type="match status" value="1"/>
</dbReference>
<gene>
    <name evidence="16" type="ORF">JOB18_020440</name>
</gene>
<dbReference type="InterPro" id="IPR006195">
    <property type="entry name" value="aa-tRNA-synth_II"/>
</dbReference>
<dbReference type="Pfam" id="PF00587">
    <property type="entry name" value="tRNA-synt_2b"/>
    <property type="match status" value="1"/>
</dbReference>
<name>A0AAV6QFN3_SOLSE</name>
<evidence type="ECO:0000256" key="9">
    <source>
        <dbReference type="ARBA" id="ARBA00023146"/>
    </source>
</evidence>
<dbReference type="SMART" id="SM00863">
    <property type="entry name" value="tRNA_SAD"/>
    <property type="match status" value="1"/>
</dbReference>
<keyword evidence="4" id="KW-0963">Cytoplasm</keyword>
<sequence length="721" mass="82795">MAEQSVVEKMSGLQVDKEKKGEGVKDGGKKKAKAAAGDTAGKSELSPPPQYIDERMTLYTKLKAEHDALVAERAASNSRPIKVTLPDGKVVEAESWKTTPYQVACGISQGLADNTVIAKVNNGVWDLDRPLEDDCSLALLKFDDEEAQAVYWHSSAHILGEAMERVYGGCLCYGPPIESGFYYDMFLENEGVSSNDFPCLETLCKKIIKEKQPFERLEIKKETLLEMFKYNTFKCRILNEKVTTPTTTVYRCGPLIDLCRGPHVRHTGKIKAMKITKNSSTYWEGKADMETLQRIYGISFPDPKMLKEWEKFQEEAKNRDHRKLGREQDLYFFHDLSPGSCFFLPKGAFIYNTLMEFIRSEYKKRGFQEVVTPNIYNSKLWQTSGHWQHYSENMFSFEVEKEIFALKPMNCPGHCLMFDHRPRSWRELPLRMADFGVLHRNELSGALTGLTRVRRFQQDDAHIFCTMDQIEDEIKGCLDFLRTVYEVFGFTFKLNLSTRPEKFLGDPQFWDEAEKQLENSLNEFGEKWVLNPGDGAFYGPKIDIQIKDAIGRYHQCATIQLDFQLPIRFNLSFVSQDGDDKKRPVIIHRAILGSVERMIAILTENYGGKWPLWLSPRQVMVVPVGPTCDDYAEKVKQEFHNGGFMTDVDLDHSCTLNKKIRNAQLAQYNFILVLGEKEKTSNTVNVRTRDNKVHGERSVEDCIERLKQLKTSKSRNAEEEF</sequence>
<dbReference type="InterPro" id="IPR033728">
    <property type="entry name" value="ThrRS_core"/>
</dbReference>
<dbReference type="InterPro" id="IPR004154">
    <property type="entry name" value="Anticodon-bd"/>
</dbReference>
<evidence type="ECO:0000256" key="13">
    <source>
        <dbReference type="SAM" id="MobiDB-lite"/>
    </source>
</evidence>
<keyword evidence="6" id="KW-0547">Nucleotide-binding</keyword>
<comment type="subcellular location">
    <subcellularLocation>
        <location evidence="1">Cytoplasm</location>
    </subcellularLocation>
</comment>
<evidence type="ECO:0000259" key="15">
    <source>
        <dbReference type="PROSITE" id="PS51880"/>
    </source>
</evidence>
<dbReference type="InterPro" id="IPR002314">
    <property type="entry name" value="aa-tRNA-synt_IIb"/>
</dbReference>
<dbReference type="CDD" id="cd00860">
    <property type="entry name" value="ThrRS_anticodon"/>
    <property type="match status" value="1"/>
</dbReference>
<dbReference type="InterPro" id="IPR047246">
    <property type="entry name" value="ThrRS_anticodon"/>
</dbReference>
<comment type="caution">
    <text evidence="16">The sequence shown here is derived from an EMBL/GenBank/DDBJ whole genome shotgun (WGS) entry which is preliminary data.</text>
</comment>
<keyword evidence="17" id="KW-1185">Reference proteome</keyword>
<feature type="domain" description="TGS" evidence="15">
    <location>
        <begin position="79"/>
        <end position="141"/>
    </location>
</feature>
<evidence type="ECO:0000256" key="6">
    <source>
        <dbReference type="ARBA" id="ARBA00022741"/>
    </source>
</evidence>
<feature type="domain" description="Aminoacyl-transfer RNA synthetases class-II family profile" evidence="14">
    <location>
        <begin position="350"/>
        <end position="611"/>
    </location>
</feature>
<dbReference type="Pfam" id="PF03129">
    <property type="entry name" value="HGTP_anticodon"/>
    <property type="match status" value="1"/>
</dbReference>
<accession>A0AAV6QFN3</accession>
<evidence type="ECO:0000256" key="5">
    <source>
        <dbReference type="ARBA" id="ARBA00022598"/>
    </source>
</evidence>